<dbReference type="Proteomes" id="UP000563906">
    <property type="component" value="Unassembled WGS sequence"/>
</dbReference>
<comment type="caution">
    <text evidence="2">The sequence shown here is derived from an EMBL/GenBank/DDBJ whole genome shotgun (WGS) entry which is preliminary data.</text>
</comment>
<organism evidence="2 3">
    <name type="scientific">Tenacibaculum pelagium</name>
    <dbReference type="NCBI Taxonomy" id="2759527"/>
    <lineage>
        <taxon>Bacteria</taxon>
        <taxon>Pseudomonadati</taxon>
        <taxon>Bacteroidota</taxon>
        <taxon>Flavobacteriia</taxon>
        <taxon>Flavobacteriales</taxon>
        <taxon>Flavobacteriaceae</taxon>
        <taxon>Tenacibaculum</taxon>
    </lineage>
</organism>
<keyword evidence="1" id="KW-1133">Transmembrane helix</keyword>
<gene>
    <name evidence="2" type="ORF">H3Z83_00450</name>
</gene>
<protein>
    <submittedName>
        <fullName evidence="2">Uncharacterized protein</fullName>
    </submittedName>
</protein>
<dbReference type="AlphaFoldDB" id="A0A839ALA8"/>
<sequence length="272" mass="31303">MQTNKIDKQIANKLKNRELKPSVSAWERLSNQLDEQQASKKSIWYKYAGYAASILLLISLGFSFFSESTVENRKEIISNVTIDTLQLNDDKVDVKEIINVENALATKEEKEVEDKVTEKKIEDKVINYQQKKSYSIASVNKSLNRVEEIKKEDVPNQVMIAIADKKVIKETSVIKKEGIKSRVKVNGDDLLFAVTHSPQEVQEYYAKYKINRKEVLNTIQEELIKSNLKIDPETILAEVELDIEETDFQQNFMNKLKVKLSDVIVAFADRNK</sequence>
<dbReference type="RefSeq" id="WP_182123512.1">
    <property type="nucleotide sequence ID" value="NZ_JACGLS010000001.1"/>
</dbReference>
<reference evidence="2 3" key="1">
    <citation type="submission" date="2020-07" db="EMBL/GenBank/DDBJ databases">
        <title>Bacterium isolated from marine sediment.</title>
        <authorList>
            <person name="Shang D."/>
            <person name="Du Z.-J."/>
        </authorList>
    </citation>
    <scope>NUCLEOTIDE SEQUENCE [LARGE SCALE GENOMIC DNA]</scope>
    <source>
        <strain evidence="2 3">S7007</strain>
    </source>
</reference>
<evidence type="ECO:0000313" key="3">
    <source>
        <dbReference type="Proteomes" id="UP000563906"/>
    </source>
</evidence>
<keyword evidence="1" id="KW-0812">Transmembrane</keyword>
<accession>A0A839ALA8</accession>
<name>A0A839ALA8_9FLAO</name>
<proteinExistence type="predicted"/>
<keyword evidence="1" id="KW-0472">Membrane</keyword>
<dbReference type="EMBL" id="JACGLS010000001">
    <property type="protein sequence ID" value="MBA6154994.1"/>
    <property type="molecule type" value="Genomic_DNA"/>
</dbReference>
<feature type="transmembrane region" description="Helical" evidence="1">
    <location>
        <begin position="47"/>
        <end position="65"/>
    </location>
</feature>
<evidence type="ECO:0000313" key="2">
    <source>
        <dbReference type="EMBL" id="MBA6154994.1"/>
    </source>
</evidence>
<evidence type="ECO:0000256" key="1">
    <source>
        <dbReference type="SAM" id="Phobius"/>
    </source>
</evidence>
<keyword evidence="3" id="KW-1185">Reference proteome</keyword>